<comment type="caution">
    <text evidence="1">The sequence shown here is derived from an EMBL/GenBank/DDBJ whole genome shotgun (WGS) entry which is preliminary data.</text>
</comment>
<organism evidence="1 2">
    <name type="scientific">Rhodohalobacter sulfatireducens</name>
    <dbReference type="NCBI Taxonomy" id="2911366"/>
    <lineage>
        <taxon>Bacteria</taxon>
        <taxon>Pseudomonadati</taxon>
        <taxon>Balneolota</taxon>
        <taxon>Balneolia</taxon>
        <taxon>Balneolales</taxon>
        <taxon>Balneolaceae</taxon>
        <taxon>Rhodohalobacter</taxon>
    </lineage>
</organism>
<accession>A0ABS9KDP7</accession>
<dbReference type="PANTHER" id="PTHR38471">
    <property type="entry name" value="FOUR HELIX BUNDLE PROTEIN"/>
    <property type="match status" value="1"/>
</dbReference>
<sequence length="120" mass="14186">MSYRNQEIWKLAREQSNKIHAMSLTLPKFEMYETGSQIRRSAKSVRSNIVEGYGRRRYKQEYIRFLVFAQASNDETRDHLDSLFETKSLKDQSLYQELVSLCDIVGKKLNLFIQSVEKNN</sequence>
<proteinExistence type="predicted"/>
<gene>
    <name evidence="1" type="ORF">L6773_10435</name>
</gene>
<protein>
    <submittedName>
        <fullName evidence="1">Four helix bundle protein</fullName>
    </submittedName>
</protein>
<dbReference type="Gene3D" id="1.20.1440.60">
    <property type="entry name" value="23S rRNA-intervening sequence"/>
    <property type="match status" value="1"/>
</dbReference>
<dbReference type="SUPFAM" id="SSF158446">
    <property type="entry name" value="IVS-encoded protein-like"/>
    <property type="match status" value="1"/>
</dbReference>
<dbReference type="NCBIfam" id="TIGR02436">
    <property type="entry name" value="four helix bundle protein"/>
    <property type="match status" value="1"/>
</dbReference>
<dbReference type="Pfam" id="PF05635">
    <property type="entry name" value="23S_rRNA_IVP"/>
    <property type="match status" value="1"/>
</dbReference>
<dbReference type="EMBL" id="JAKLWS010000011">
    <property type="protein sequence ID" value="MCG2588987.1"/>
    <property type="molecule type" value="Genomic_DNA"/>
</dbReference>
<name>A0ABS9KDP7_9BACT</name>
<reference evidence="1" key="2">
    <citation type="submission" date="2024-05" db="EMBL/GenBank/DDBJ databases">
        <title>Rhodohalobacter halophilus gen. nov., sp. nov., a moderately halophilic member of the family Balneolaceae.</title>
        <authorList>
            <person name="Xia J."/>
        </authorList>
    </citation>
    <scope>NUCLEOTIDE SEQUENCE</scope>
    <source>
        <strain evidence="1">WB101</strain>
    </source>
</reference>
<evidence type="ECO:0000313" key="2">
    <source>
        <dbReference type="Proteomes" id="UP001165366"/>
    </source>
</evidence>
<evidence type="ECO:0000313" key="1">
    <source>
        <dbReference type="EMBL" id="MCG2588987.1"/>
    </source>
</evidence>
<dbReference type="Proteomes" id="UP001165366">
    <property type="component" value="Unassembled WGS sequence"/>
</dbReference>
<keyword evidence="2" id="KW-1185">Reference proteome</keyword>
<dbReference type="RefSeq" id="WP_237854151.1">
    <property type="nucleotide sequence ID" value="NZ_JAKLWS010000011.1"/>
</dbReference>
<dbReference type="CDD" id="cd16377">
    <property type="entry name" value="23S_rRNA_IVP_like"/>
    <property type="match status" value="1"/>
</dbReference>
<reference evidence="1" key="1">
    <citation type="submission" date="2022-01" db="EMBL/GenBank/DDBJ databases">
        <authorList>
            <person name="Wang Y."/>
        </authorList>
    </citation>
    <scope>NUCLEOTIDE SEQUENCE</scope>
    <source>
        <strain evidence="1">WB101</strain>
    </source>
</reference>
<dbReference type="InterPro" id="IPR012657">
    <property type="entry name" value="23S_rRNA-intervening_sequence"/>
</dbReference>
<dbReference type="PANTHER" id="PTHR38471:SF2">
    <property type="entry name" value="FOUR HELIX BUNDLE PROTEIN"/>
    <property type="match status" value="1"/>
</dbReference>
<dbReference type="InterPro" id="IPR036583">
    <property type="entry name" value="23S_rRNA_IVS_sf"/>
</dbReference>